<dbReference type="SUPFAM" id="SSF52058">
    <property type="entry name" value="L domain-like"/>
    <property type="match status" value="1"/>
</dbReference>
<comment type="caution">
    <text evidence="2">The sequence shown here is derived from an EMBL/GenBank/DDBJ whole genome shotgun (WGS) entry which is preliminary data.</text>
</comment>
<organism evidence="2 3">
    <name type="scientific">Candidatus Borkfalkia faecigallinarum</name>
    <dbReference type="NCBI Taxonomy" id="2838509"/>
    <lineage>
        <taxon>Bacteria</taxon>
        <taxon>Bacillati</taxon>
        <taxon>Bacillota</taxon>
        <taxon>Clostridia</taxon>
        <taxon>Christensenellales</taxon>
        <taxon>Christensenellaceae</taxon>
        <taxon>Candidatus Borkfalkia</taxon>
    </lineage>
</organism>
<dbReference type="InterPro" id="IPR032675">
    <property type="entry name" value="LRR_dom_sf"/>
</dbReference>
<keyword evidence="1" id="KW-0732">Signal</keyword>
<feature type="chain" id="PRO_5038343100" evidence="1">
    <location>
        <begin position="23"/>
        <end position="318"/>
    </location>
</feature>
<proteinExistence type="predicted"/>
<dbReference type="PROSITE" id="PS51257">
    <property type="entry name" value="PROKAR_LIPOPROTEIN"/>
    <property type="match status" value="1"/>
</dbReference>
<dbReference type="InterPro" id="IPR026906">
    <property type="entry name" value="LRR_5"/>
</dbReference>
<dbReference type="Proteomes" id="UP000824249">
    <property type="component" value="Unassembled WGS sequence"/>
</dbReference>
<accession>A0A9D2ARI8</accession>
<sequence>MKSKLRILLMTALCLVCLFAFTACGSGVEIGANGNWFVDGKDTGVSAAGEDGSRVEIGPNGHWYIDGEDTGVSAAPSDEPVSIGQNGNWFVGGEDTGIAAAGEDGSVVTVGPDGHWYIDGVDTGFAVGSDLDPQGLEYCPLEDGTYAVAVGSARFLRSVEIPARFNGREVSAVLADGFAGAASLESVVLPEGLTRIGEGAFRGCTSLRQVAVPSTLEEIGASAFEGCAALGEISLPASLASVGPGAFASCAGLTRVLFEQTEGWAVAEDEQSEPVPVSGTDLASGLIAAEMLTNTRCHCFWSKPDAAPGGSGEEGADG</sequence>
<protein>
    <submittedName>
        <fullName evidence="2">Leucine-rich repeat domain-containing protein</fullName>
    </submittedName>
</protein>
<name>A0A9D2ARI8_9FIRM</name>
<evidence type="ECO:0000256" key="1">
    <source>
        <dbReference type="SAM" id="SignalP"/>
    </source>
</evidence>
<feature type="signal peptide" evidence="1">
    <location>
        <begin position="1"/>
        <end position="22"/>
    </location>
</feature>
<reference evidence="2" key="1">
    <citation type="journal article" date="2021" name="PeerJ">
        <title>Extensive microbial diversity within the chicken gut microbiome revealed by metagenomics and culture.</title>
        <authorList>
            <person name="Gilroy R."/>
            <person name="Ravi A."/>
            <person name="Getino M."/>
            <person name="Pursley I."/>
            <person name="Horton D.L."/>
            <person name="Alikhan N.F."/>
            <person name="Baker D."/>
            <person name="Gharbi K."/>
            <person name="Hall N."/>
            <person name="Watson M."/>
            <person name="Adriaenssens E.M."/>
            <person name="Foster-Nyarko E."/>
            <person name="Jarju S."/>
            <person name="Secka A."/>
            <person name="Antonio M."/>
            <person name="Oren A."/>
            <person name="Chaudhuri R.R."/>
            <person name="La Ragione R."/>
            <person name="Hildebrand F."/>
            <person name="Pallen M.J."/>
        </authorList>
    </citation>
    <scope>NUCLEOTIDE SEQUENCE</scope>
    <source>
        <strain evidence="2">26628</strain>
    </source>
</reference>
<dbReference type="Gene3D" id="3.80.10.10">
    <property type="entry name" value="Ribonuclease Inhibitor"/>
    <property type="match status" value="1"/>
</dbReference>
<gene>
    <name evidence="2" type="ORF">H9737_01705</name>
</gene>
<dbReference type="EMBL" id="DXFD01000026">
    <property type="protein sequence ID" value="HIX46391.1"/>
    <property type="molecule type" value="Genomic_DNA"/>
</dbReference>
<evidence type="ECO:0000313" key="2">
    <source>
        <dbReference type="EMBL" id="HIX46391.1"/>
    </source>
</evidence>
<dbReference type="Pfam" id="PF13306">
    <property type="entry name" value="LRR_5"/>
    <property type="match status" value="1"/>
</dbReference>
<dbReference type="AlphaFoldDB" id="A0A9D2ARI8"/>
<reference evidence="2" key="2">
    <citation type="submission" date="2021-04" db="EMBL/GenBank/DDBJ databases">
        <authorList>
            <person name="Gilroy R."/>
        </authorList>
    </citation>
    <scope>NUCLEOTIDE SEQUENCE</scope>
    <source>
        <strain evidence="2">26628</strain>
    </source>
</reference>
<evidence type="ECO:0000313" key="3">
    <source>
        <dbReference type="Proteomes" id="UP000824249"/>
    </source>
</evidence>